<evidence type="ECO:0000256" key="1">
    <source>
        <dbReference type="SAM" id="MobiDB-lite"/>
    </source>
</evidence>
<gene>
    <name evidence="2" type="ORF">PILCRDRAFT_13226</name>
</gene>
<feature type="compositionally biased region" description="Polar residues" evidence="1">
    <location>
        <begin position="395"/>
        <end position="406"/>
    </location>
</feature>
<feature type="compositionally biased region" description="Polar residues" evidence="1">
    <location>
        <begin position="424"/>
        <end position="434"/>
    </location>
</feature>
<accession>A0A0C3ETI8</accession>
<dbReference type="EMBL" id="KN833041">
    <property type="protein sequence ID" value="KIM75850.1"/>
    <property type="molecule type" value="Genomic_DNA"/>
</dbReference>
<organism evidence="2 3">
    <name type="scientific">Piloderma croceum (strain F 1598)</name>
    <dbReference type="NCBI Taxonomy" id="765440"/>
    <lineage>
        <taxon>Eukaryota</taxon>
        <taxon>Fungi</taxon>
        <taxon>Dikarya</taxon>
        <taxon>Basidiomycota</taxon>
        <taxon>Agaricomycotina</taxon>
        <taxon>Agaricomycetes</taxon>
        <taxon>Agaricomycetidae</taxon>
        <taxon>Atheliales</taxon>
        <taxon>Atheliaceae</taxon>
        <taxon>Piloderma</taxon>
    </lineage>
</organism>
<proteinExistence type="predicted"/>
<evidence type="ECO:0000313" key="3">
    <source>
        <dbReference type="Proteomes" id="UP000054166"/>
    </source>
</evidence>
<feature type="region of interest" description="Disordered" evidence="1">
    <location>
        <begin position="211"/>
        <end position="232"/>
    </location>
</feature>
<dbReference type="AlphaFoldDB" id="A0A0C3ETI8"/>
<name>A0A0C3ETI8_PILCF</name>
<dbReference type="HOGENOM" id="CLU_631790_0_0_1"/>
<protein>
    <submittedName>
        <fullName evidence="2">Uncharacterized protein</fullName>
    </submittedName>
</protein>
<dbReference type="InParanoid" id="A0A0C3ETI8"/>
<reference evidence="3" key="2">
    <citation type="submission" date="2015-01" db="EMBL/GenBank/DDBJ databases">
        <title>Evolutionary Origins and Diversification of the Mycorrhizal Mutualists.</title>
        <authorList>
            <consortium name="DOE Joint Genome Institute"/>
            <consortium name="Mycorrhizal Genomics Consortium"/>
            <person name="Kohler A."/>
            <person name="Kuo A."/>
            <person name="Nagy L.G."/>
            <person name="Floudas D."/>
            <person name="Copeland A."/>
            <person name="Barry K.W."/>
            <person name="Cichocki N."/>
            <person name="Veneault-Fourrey C."/>
            <person name="LaButti K."/>
            <person name="Lindquist E.A."/>
            <person name="Lipzen A."/>
            <person name="Lundell T."/>
            <person name="Morin E."/>
            <person name="Murat C."/>
            <person name="Riley R."/>
            <person name="Ohm R."/>
            <person name="Sun H."/>
            <person name="Tunlid A."/>
            <person name="Henrissat B."/>
            <person name="Grigoriev I.V."/>
            <person name="Hibbett D.S."/>
            <person name="Martin F."/>
        </authorList>
    </citation>
    <scope>NUCLEOTIDE SEQUENCE [LARGE SCALE GENOMIC DNA]</scope>
    <source>
        <strain evidence="3">F 1598</strain>
    </source>
</reference>
<evidence type="ECO:0000313" key="2">
    <source>
        <dbReference type="EMBL" id="KIM75850.1"/>
    </source>
</evidence>
<sequence>MDHSKLGGKETDSLSAGYAHGKNHVFQLPIPAVSSNSKKQKMCYFAYDPDDLEYFDITKAAMTNLIEQEDGKAVINHYDCGDIKVFIPNKPLLVGQEKSMIGPFFEKLDAAAEKEQQLAAKVIAQPPPAQLPCGQQTGESTLIAQSNGLSQPSDHGHDVPIGSIVQSPVLPLQPTEQVHTMIARSDGPSWPPDHGHDVPMGSIMQSLAQPLQPAASQAHTVAQSNGPSRPADHDHDVPMGSIVQSAAQPLQPAAEQAHEITVIKQAAPAEPSWPPIYGADDDSDCTISLGSVDIFDDEDPAAPPSQFESEPAISAVYQQSFQAPASKETDGFDVTPDQLSPVHQTSPGRSSVPYSSHQGPVQEGPVQEWPVQESLPHKPYLRMQSYWPEQDMNRRTLSSSHPRSSYQPPPREFLSPYRQDTRPSHQSYSSHRSR</sequence>
<reference evidence="2 3" key="1">
    <citation type="submission" date="2014-04" db="EMBL/GenBank/DDBJ databases">
        <authorList>
            <consortium name="DOE Joint Genome Institute"/>
            <person name="Kuo A."/>
            <person name="Tarkka M."/>
            <person name="Buscot F."/>
            <person name="Kohler A."/>
            <person name="Nagy L.G."/>
            <person name="Floudas D."/>
            <person name="Copeland A."/>
            <person name="Barry K.W."/>
            <person name="Cichocki N."/>
            <person name="Veneault-Fourrey C."/>
            <person name="LaButti K."/>
            <person name="Lindquist E.A."/>
            <person name="Lipzen A."/>
            <person name="Lundell T."/>
            <person name="Morin E."/>
            <person name="Murat C."/>
            <person name="Sun H."/>
            <person name="Tunlid A."/>
            <person name="Henrissat B."/>
            <person name="Grigoriev I.V."/>
            <person name="Hibbett D.S."/>
            <person name="Martin F."/>
            <person name="Nordberg H.P."/>
            <person name="Cantor M.N."/>
            <person name="Hua S.X."/>
        </authorList>
    </citation>
    <scope>NUCLEOTIDE SEQUENCE [LARGE SCALE GENOMIC DNA]</scope>
    <source>
        <strain evidence="2 3">F 1598</strain>
    </source>
</reference>
<dbReference type="Proteomes" id="UP000054166">
    <property type="component" value="Unassembled WGS sequence"/>
</dbReference>
<feature type="region of interest" description="Disordered" evidence="1">
    <location>
        <begin position="391"/>
        <end position="434"/>
    </location>
</feature>
<keyword evidence="3" id="KW-1185">Reference proteome</keyword>
<feature type="compositionally biased region" description="Polar residues" evidence="1">
    <location>
        <begin position="337"/>
        <end position="359"/>
    </location>
</feature>
<feature type="region of interest" description="Disordered" evidence="1">
    <location>
        <begin position="324"/>
        <end position="366"/>
    </location>
</feature>